<dbReference type="PROSITE" id="PS01116">
    <property type="entry name" value="XANTH_URACIL_PERMASE"/>
    <property type="match status" value="1"/>
</dbReference>
<feature type="transmembrane region" description="Helical" evidence="8">
    <location>
        <begin position="32"/>
        <end position="57"/>
    </location>
</feature>
<feature type="transmembrane region" description="Helical" evidence="8">
    <location>
        <begin position="394"/>
        <end position="412"/>
    </location>
</feature>
<dbReference type="Proteomes" id="UP000777002">
    <property type="component" value="Unassembled WGS sequence"/>
</dbReference>
<feature type="transmembrane region" description="Helical" evidence="8">
    <location>
        <begin position="114"/>
        <end position="133"/>
    </location>
</feature>
<keyword evidence="10" id="KW-1185">Reference proteome</keyword>
<accession>A0ABS2GSK2</accession>
<feature type="transmembrane region" description="Helical" evidence="8">
    <location>
        <begin position="364"/>
        <end position="382"/>
    </location>
</feature>
<feature type="transmembrane region" description="Helical" evidence="8">
    <location>
        <begin position="180"/>
        <end position="200"/>
    </location>
</feature>
<dbReference type="EMBL" id="JACJKX010000002">
    <property type="protein sequence ID" value="MBM6927939.1"/>
    <property type="molecule type" value="Genomic_DNA"/>
</dbReference>
<protein>
    <submittedName>
        <fullName evidence="9">Purine permease</fullName>
    </submittedName>
</protein>
<keyword evidence="7 8" id="KW-0472">Membrane</keyword>
<feature type="transmembrane region" description="Helical" evidence="8">
    <location>
        <begin position="336"/>
        <end position="358"/>
    </location>
</feature>
<evidence type="ECO:0000256" key="6">
    <source>
        <dbReference type="ARBA" id="ARBA00022989"/>
    </source>
</evidence>
<dbReference type="NCBIfam" id="TIGR03173">
    <property type="entry name" value="pbuX"/>
    <property type="match status" value="1"/>
</dbReference>
<feature type="transmembrane region" description="Helical" evidence="8">
    <location>
        <begin position="424"/>
        <end position="444"/>
    </location>
</feature>
<evidence type="ECO:0000256" key="2">
    <source>
        <dbReference type="ARBA" id="ARBA00008821"/>
    </source>
</evidence>
<comment type="subcellular location">
    <subcellularLocation>
        <location evidence="1">Cell membrane</location>
        <topology evidence="1">Multi-pass membrane protein</topology>
    </subcellularLocation>
</comment>
<dbReference type="InterPro" id="IPR006043">
    <property type="entry name" value="NCS2"/>
</dbReference>
<feature type="transmembrane region" description="Helical" evidence="8">
    <location>
        <begin position="63"/>
        <end position="81"/>
    </location>
</feature>
<keyword evidence="5 8" id="KW-0812">Transmembrane</keyword>
<evidence type="ECO:0000313" key="10">
    <source>
        <dbReference type="Proteomes" id="UP000777002"/>
    </source>
</evidence>
<keyword evidence="4" id="KW-1003">Cell membrane</keyword>
<sequence>MAELNFEEHSYNAKSSELIYGLEDRPPLRETLFAALQHMLAIFVAIVTPPLIIAGALQLDLETTGYLVSMSLMVSGIATFIQCRTVGPIGCGLLCIQGTSFSFIGPIISAGMTGGLSCIFGATIVASTVEMFVSRILKYTRRVITPLVSGIVVTLIGMSLIKVGIIACGGGYGAKAAGTFGSFQHLGIAALVLFSIIFFNRSSNRYLRMSSIVIGLAIGYAVSWFCGMVDFSAVKSYGGFNIPIPFKYGISFDWGAIIGLGLVYLITAIEAYGDVTANSMISGQPFRGDRFMKRAQGGILADGFNSMLAGVLNSFPNSIFAQNNGMIQLTGVASRYVGYFIAGFLVLLGLFPAIGLVFSLMPDPVLGGATLLMFGTVAAAGMRIIASQRIDRKAILVIALSFSFGLSVELVPEILSQFPETLKNIFASGITTGGLTAIVANTLIHIEEYQDNKDEQL</sequence>
<dbReference type="PANTHER" id="PTHR42810">
    <property type="entry name" value="PURINE PERMEASE C1399.01C-RELATED"/>
    <property type="match status" value="1"/>
</dbReference>
<reference evidence="9 10" key="1">
    <citation type="journal article" date="2021" name="Sci. Rep.">
        <title>The distribution of antibiotic resistance genes in chicken gut microbiota commensals.</title>
        <authorList>
            <person name="Juricova H."/>
            <person name="Matiasovicova J."/>
            <person name="Kubasova T."/>
            <person name="Cejkova D."/>
            <person name="Rychlik I."/>
        </authorList>
    </citation>
    <scope>NUCLEOTIDE SEQUENCE [LARGE SCALE GENOMIC DNA]</scope>
    <source>
        <strain evidence="9 10">An562</strain>
    </source>
</reference>
<feature type="transmembrane region" description="Helical" evidence="8">
    <location>
        <begin position="145"/>
        <end position="174"/>
    </location>
</feature>
<organism evidence="9 10">
    <name type="scientific">Parasutterella secunda</name>
    <dbReference type="NCBI Taxonomy" id="626947"/>
    <lineage>
        <taxon>Bacteria</taxon>
        <taxon>Pseudomonadati</taxon>
        <taxon>Pseudomonadota</taxon>
        <taxon>Betaproteobacteria</taxon>
        <taxon>Burkholderiales</taxon>
        <taxon>Sutterellaceae</taxon>
        <taxon>Parasutterella</taxon>
    </lineage>
</organism>
<evidence type="ECO:0000256" key="7">
    <source>
        <dbReference type="ARBA" id="ARBA00023136"/>
    </source>
</evidence>
<evidence type="ECO:0000256" key="1">
    <source>
        <dbReference type="ARBA" id="ARBA00004651"/>
    </source>
</evidence>
<evidence type="ECO:0000313" key="9">
    <source>
        <dbReference type="EMBL" id="MBM6927939.1"/>
    </source>
</evidence>
<dbReference type="InterPro" id="IPR017588">
    <property type="entry name" value="UacT-like"/>
</dbReference>
<proteinExistence type="inferred from homology"/>
<comment type="caution">
    <text evidence="9">The sequence shown here is derived from an EMBL/GenBank/DDBJ whole genome shotgun (WGS) entry which is preliminary data.</text>
</comment>
<dbReference type="InterPro" id="IPR006042">
    <property type="entry name" value="Xan_ur_permease"/>
</dbReference>
<dbReference type="NCBIfam" id="TIGR00801">
    <property type="entry name" value="ncs2"/>
    <property type="match status" value="1"/>
</dbReference>
<dbReference type="Pfam" id="PF00860">
    <property type="entry name" value="Xan_ur_permease"/>
    <property type="match status" value="1"/>
</dbReference>
<comment type="similarity">
    <text evidence="2">Belongs to the nucleobase:cation symporter-2 (NCS2) (TC 2.A.40) family.</text>
</comment>
<evidence type="ECO:0000256" key="8">
    <source>
        <dbReference type="SAM" id="Phobius"/>
    </source>
</evidence>
<keyword evidence="6 8" id="KW-1133">Transmembrane helix</keyword>
<evidence type="ECO:0000256" key="4">
    <source>
        <dbReference type="ARBA" id="ARBA00022475"/>
    </source>
</evidence>
<evidence type="ECO:0000256" key="3">
    <source>
        <dbReference type="ARBA" id="ARBA00022448"/>
    </source>
</evidence>
<dbReference type="RefSeq" id="WP_338124942.1">
    <property type="nucleotide sequence ID" value="NZ_JACJKX010000002.1"/>
</dbReference>
<gene>
    <name evidence="9" type="ORF">H5985_01415</name>
</gene>
<dbReference type="PANTHER" id="PTHR42810:SF2">
    <property type="entry name" value="PURINE PERMEASE C1399.01C-RELATED"/>
    <property type="match status" value="1"/>
</dbReference>
<keyword evidence="3" id="KW-0813">Transport</keyword>
<feature type="transmembrane region" description="Helical" evidence="8">
    <location>
        <begin position="254"/>
        <end position="272"/>
    </location>
</feature>
<feature type="transmembrane region" description="Helical" evidence="8">
    <location>
        <begin position="212"/>
        <end position="234"/>
    </location>
</feature>
<name>A0ABS2GSK2_9BURK</name>
<dbReference type="NCBIfam" id="NF037981">
    <property type="entry name" value="NCS2_1"/>
    <property type="match status" value="1"/>
</dbReference>
<evidence type="ECO:0000256" key="5">
    <source>
        <dbReference type="ARBA" id="ARBA00022692"/>
    </source>
</evidence>